<keyword evidence="4" id="KW-1185">Reference proteome</keyword>
<accession>A0A1W2TD57</accession>
<dbReference type="EMBL" id="DF977448">
    <property type="protein sequence ID" value="GAP85918.1"/>
    <property type="molecule type" value="Genomic_DNA"/>
</dbReference>
<organism evidence="3">
    <name type="scientific">Rosellinia necatrix</name>
    <name type="common">White root-rot fungus</name>
    <dbReference type="NCBI Taxonomy" id="77044"/>
    <lineage>
        <taxon>Eukaryota</taxon>
        <taxon>Fungi</taxon>
        <taxon>Dikarya</taxon>
        <taxon>Ascomycota</taxon>
        <taxon>Pezizomycotina</taxon>
        <taxon>Sordariomycetes</taxon>
        <taxon>Xylariomycetidae</taxon>
        <taxon>Xylariales</taxon>
        <taxon>Xylariaceae</taxon>
        <taxon>Rosellinia</taxon>
    </lineage>
</organism>
<gene>
    <name evidence="3" type="ORF">SAMD00023353_0300180</name>
</gene>
<feature type="compositionally biased region" description="Acidic residues" evidence="1">
    <location>
        <begin position="86"/>
        <end position="101"/>
    </location>
</feature>
<evidence type="ECO:0000259" key="2">
    <source>
        <dbReference type="PROSITE" id="PS50112"/>
    </source>
</evidence>
<feature type="compositionally biased region" description="Basic and acidic residues" evidence="1">
    <location>
        <begin position="121"/>
        <end position="137"/>
    </location>
</feature>
<feature type="compositionally biased region" description="Polar residues" evidence="1">
    <location>
        <begin position="438"/>
        <end position="447"/>
    </location>
</feature>
<feature type="region of interest" description="Disordered" evidence="1">
    <location>
        <begin position="289"/>
        <end position="390"/>
    </location>
</feature>
<dbReference type="AlphaFoldDB" id="A0A1W2TD57"/>
<dbReference type="PROSITE" id="PS50112">
    <property type="entry name" value="PAS"/>
    <property type="match status" value="1"/>
</dbReference>
<proteinExistence type="predicted"/>
<dbReference type="InterPro" id="IPR000014">
    <property type="entry name" value="PAS"/>
</dbReference>
<protein>
    <submittedName>
        <fullName evidence="3">Putative potassium voltage-dependent transporter</fullName>
    </submittedName>
</protein>
<feature type="region of interest" description="Disordered" evidence="1">
    <location>
        <begin position="438"/>
        <end position="461"/>
    </location>
</feature>
<dbReference type="CDD" id="cd00130">
    <property type="entry name" value="PAS"/>
    <property type="match status" value="1"/>
</dbReference>
<sequence>MQPTEREPRAALILNRFTRTLTIMFATNAVSSILGLGPDELRGRSLYEFIAENCWSDAVKCLERAKANDSIAYLRFWSRGPYVNDPEGDVEMEDRPDETSENDTGHGGVSPEDTLNPSACDGHDNTMKKEATSDPRAHRSMAMDEMSAQQGLSVTPIGHPRTATMRGQQARDHQPMGTRELEAVVSCTSDGLVMVLRKARPPIPSLCPPVFSPDFENGLFAAPWSEPLARHSYHPESLYAVQPPPLPRYTPVRGPVKAAGGPSSEHLMKSIRDVAVFAWGLTGINGKIASYGRGKPSGESQPPDGLPIWDPDSPKTSYLGPEPPSSKHRGNMSSKVHATKSASPMPPSHMPSPAVGEGHGLAQILGQFDNISPGHLNSPFPPYPSAVTHSPELRASPRVQQQYHGPMAGHRGSTPRARWVGAAWAETSASYSRREAITTQISTTQDHSFGGSFRDPPRMQS</sequence>
<evidence type="ECO:0000256" key="1">
    <source>
        <dbReference type="SAM" id="MobiDB-lite"/>
    </source>
</evidence>
<dbReference type="InterPro" id="IPR035965">
    <property type="entry name" value="PAS-like_dom_sf"/>
</dbReference>
<dbReference type="Proteomes" id="UP000054516">
    <property type="component" value="Unassembled WGS sequence"/>
</dbReference>
<dbReference type="STRING" id="77044.A0A1W2TD57"/>
<reference evidence="3" key="1">
    <citation type="submission" date="2016-03" db="EMBL/GenBank/DDBJ databases">
        <title>Draft genome sequence of Rosellinia necatrix.</title>
        <authorList>
            <person name="Kanematsu S."/>
        </authorList>
    </citation>
    <scope>NUCLEOTIDE SEQUENCE [LARGE SCALE GENOMIC DNA]</scope>
    <source>
        <strain evidence="3">W97</strain>
    </source>
</reference>
<name>A0A1W2TD57_ROSNE</name>
<dbReference type="OrthoDB" id="411251at2759"/>
<feature type="domain" description="PAS" evidence="2">
    <location>
        <begin position="23"/>
        <end position="69"/>
    </location>
</feature>
<dbReference type="OMA" id="FIAENCW"/>
<dbReference type="SUPFAM" id="SSF55785">
    <property type="entry name" value="PYP-like sensor domain (PAS domain)"/>
    <property type="match status" value="1"/>
</dbReference>
<evidence type="ECO:0000313" key="3">
    <source>
        <dbReference type="EMBL" id="GAP85918.1"/>
    </source>
</evidence>
<feature type="region of interest" description="Disordered" evidence="1">
    <location>
        <begin position="84"/>
        <end position="146"/>
    </location>
</feature>
<evidence type="ECO:0000313" key="4">
    <source>
        <dbReference type="Proteomes" id="UP000054516"/>
    </source>
</evidence>